<dbReference type="AlphaFoldDB" id="A0A512TA78"/>
<accession>A0A512TA78</accession>
<evidence type="ECO:0000313" key="2">
    <source>
        <dbReference type="EMBL" id="GEQ19754.1"/>
    </source>
</evidence>
<dbReference type="GeneID" id="92943440"/>
<dbReference type="NCBIfam" id="NF040919">
    <property type="entry name" value="Clostri_philic"/>
    <property type="match status" value="1"/>
</dbReference>
<reference evidence="2 3" key="1">
    <citation type="submission" date="2019-07" db="EMBL/GenBank/DDBJ databases">
        <title>Whole genome shotgun sequence of Clostridium butyricum NBRC 3858.</title>
        <authorList>
            <person name="Hosoyama A."/>
            <person name="Uohara A."/>
            <person name="Ohji S."/>
            <person name="Ichikawa N."/>
        </authorList>
    </citation>
    <scope>NUCLEOTIDE SEQUENCE [LARGE SCALE GENOMIC DNA]</scope>
    <source>
        <strain evidence="2 3">NBRC 3858</strain>
    </source>
</reference>
<protein>
    <submittedName>
        <fullName evidence="2">Uncharacterized protein</fullName>
    </submittedName>
</protein>
<feature type="compositionally biased region" description="Polar residues" evidence="1">
    <location>
        <begin position="1"/>
        <end position="11"/>
    </location>
</feature>
<proteinExistence type="predicted"/>
<feature type="compositionally biased region" description="Polar residues" evidence="1">
    <location>
        <begin position="24"/>
        <end position="46"/>
    </location>
</feature>
<comment type="caution">
    <text evidence="2">The sequence shown here is derived from an EMBL/GenBank/DDBJ whole genome shotgun (WGS) entry which is preliminary data.</text>
</comment>
<dbReference type="Proteomes" id="UP000321089">
    <property type="component" value="Unassembled WGS sequence"/>
</dbReference>
<gene>
    <name evidence="2" type="ORF">CBU02nite_02600</name>
</gene>
<evidence type="ECO:0000313" key="3">
    <source>
        <dbReference type="Proteomes" id="UP000321089"/>
    </source>
</evidence>
<organism evidence="2 3">
    <name type="scientific">Clostridium butyricum</name>
    <dbReference type="NCBI Taxonomy" id="1492"/>
    <lineage>
        <taxon>Bacteria</taxon>
        <taxon>Bacillati</taxon>
        <taxon>Bacillota</taxon>
        <taxon>Clostridia</taxon>
        <taxon>Eubacteriales</taxon>
        <taxon>Clostridiaceae</taxon>
        <taxon>Clostridium</taxon>
    </lineage>
</organism>
<name>A0A512TA78_CLOBU</name>
<dbReference type="RefSeq" id="WP_002579433.1">
    <property type="nucleotide sequence ID" value="NZ_AP019716.1"/>
</dbReference>
<sequence>MATNKEGSCNPMQKGKRRQKLHDNQNNVGNPKNKSQYENFNGSPVD</sequence>
<feature type="region of interest" description="Disordered" evidence="1">
    <location>
        <begin position="1"/>
        <end position="46"/>
    </location>
</feature>
<dbReference type="EMBL" id="BKBC01000002">
    <property type="protein sequence ID" value="GEQ19754.1"/>
    <property type="molecule type" value="Genomic_DNA"/>
</dbReference>
<evidence type="ECO:0000256" key="1">
    <source>
        <dbReference type="SAM" id="MobiDB-lite"/>
    </source>
</evidence>